<protein>
    <submittedName>
        <fullName evidence="2">DUF2294 domain-containing protein</fullName>
    </submittedName>
</protein>
<sequence length="127" mass="14672">MAQTTKNRLEAEISESYIKLQREILGRGPQETKTYIIRDMVIVRMKGVLTHEETHLVQSEKGKQLVKAMRRILREQYSQDTEGIISRITGCQVISSHSDVSTKIGEQVELFILDLDLEKKLKEKTEQ</sequence>
<proteinExistence type="predicted"/>
<gene>
    <name evidence="2" type="ORF">skT53_31890</name>
</gene>
<dbReference type="Pfam" id="PF10057">
    <property type="entry name" value="MpsC"/>
    <property type="match status" value="1"/>
</dbReference>
<dbReference type="Proteomes" id="UP000593802">
    <property type="component" value="Chromosome"/>
</dbReference>
<feature type="domain" description="Na+-translocating membrane potential-generating system MpsC" evidence="1">
    <location>
        <begin position="5"/>
        <end position="114"/>
    </location>
</feature>
<dbReference type="InterPro" id="IPR018745">
    <property type="entry name" value="MpsC"/>
</dbReference>
<dbReference type="EMBL" id="AP023366">
    <property type="protein sequence ID" value="BCJ88204.1"/>
    <property type="molecule type" value="Genomic_DNA"/>
</dbReference>
<dbReference type="AlphaFoldDB" id="A0A7I8DDK4"/>
<dbReference type="RefSeq" id="WP_200758851.1">
    <property type="nucleotide sequence ID" value="NZ_AP023366.1"/>
</dbReference>
<evidence type="ECO:0000259" key="1">
    <source>
        <dbReference type="Pfam" id="PF10057"/>
    </source>
</evidence>
<dbReference type="KEGG" id="eff:skT53_31890"/>
<evidence type="ECO:0000313" key="3">
    <source>
        <dbReference type="Proteomes" id="UP000593802"/>
    </source>
</evidence>
<reference evidence="2 3" key="1">
    <citation type="submission" date="2020-08" db="EMBL/GenBank/DDBJ databases">
        <title>Complete Genome Sequence of Effusibacillus dendaii Strain skT53, Isolated from Farmland soil.</title>
        <authorList>
            <person name="Konishi T."/>
            <person name="Kawasaki H."/>
        </authorList>
    </citation>
    <scope>NUCLEOTIDE SEQUENCE [LARGE SCALE GENOMIC DNA]</scope>
    <source>
        <strain evidence="3">skT53</strain>
    </source>
</reference>
<organism evidence="2 3">
    <name type="scientific">Effusibacillus dendaii</name>
    <dbReference type="NCBI Taxonomy" id="2743772"/>
    <lineage>
        <taxon>Bacteria</taxon>
        <taxon>Bacillati</taxon>
        <taxon>Bacillota</taxon>
        <taxon>Bacilli</taxon>
        <taxon>Bacillales</taxon>
        <taxon>Alicyclobacillaceae</taxon>
        <taxon>Effusibacillus</taxon>
    </lineage>
</organism>
<accession>A0A7I8DDK4</accession>
<keyword evidence="3" id="KW-1185">Reference proteome</keyword>
<evidence type="ECO:0000313" key="2">
    <source>
        <dbReference type="EMBL" id="BCJ88204.1"/>
    </source>
</evidence>
<name>A0A7I8DDK4_9BACL</name>